<accession>A0A3S9A410</accession>
<dbReference type="InterPro" id="IPR025048">
    <property type="entry name" value="DUF3987"/>
</dbReference>
<proteinExistence type="predicted"/>
<dbReference type="AlphaFoldDB" id="A0A3S9A410"/>
<protein>
    <submittedName>
        <fullName evidence="1">DUF3987 domain-containing protein</fullName>
    </submittedName>
</protein>
<dbReference type="RefSeq" id="WP_126015679.1">
    <property type="nucleotide sequence ID" value="NZ_CP034437.1"/>
</dbReference>
<evidence type="ECO:0000313" key="2">
    <source>
        <dbReference type="Proteomes" id="UP000272528"/>
    </source>
</evidence>
<name>A0A3S9A410_9BACL</name>
<dbReference type="EMBL" id="CP034437">
    <property type="protein sequence ID" value="AZN40450.1"/>
    <property type="molecule type" value="Genomic_DNA"/>
</dbReference>
<reference evidence="2" key="1">
    <citation type="submission" date="2018-12" db="EMBL/GenBank/DDBJ databases">
        <title>Genome sequence of Peanibacillus sp.</title>
        <authorList>
            <person name="Subramani G."/>
            <person name="Srinivasan S."/>
            <person name="Kim M.K."/>
        </authorList>
    </citation>
    <scope>NUCLEOTIDE SEQUENCE [LARGE SCALE GENOMIC DNA]</scope>
    <source>
        <strain evidence="2">18JY67-1</strain>
    </source>
</reference>
<dbReference type="OrthoDB" id="2781056at2"/>
<dbReference type="Pfam" id="PF13148">
    <property type="entry name" value="DUF3987"/>
    <property type="match status" value="1"/>
</dbReference>
<sequence>MSSIPPIKLTEDDILYTAERMPLPITAMPKKLAKFVATVSKALRCPPDYVLAGALASCSIGIGATRKLELRQDWQEQANLFIGIVAPPSTKKTPLMKFTMKPVWSTDEYNERVYQDKLKAYSIQMKEREEALEWNKRNPKKEPKPVAAEEPVAPTETILEVSDITTEALYDIFIENPRGVIGVHDELTSLFDSQGQYKGGKGGDAQFYMSAHSGVLQPRGRKDKRTRRKECFLTLIGNITPDKLTERYKNRPLDGEIDRFLLLYPREPKAEMVQVDDTPVVTPEAKSYYSHLFESMYKMNFEGKDENGKPLAKIIKLNREAAMIFNYYEGNLLSLMQEPDVPAFMRGVYGKLIGYTGRLALILHYIRLYSGEAVQEDTLDAETMNMALHLVQYFKSHAEFVHKAVRVSDDDAVKKKAMLHIRDRGTEGQETISANGSAKGTTMAIKDLYDALNVPKKKVMPVLGELIAEGWGMYVKIPFKDRKRMREGFMLFDQQIEQDTGEVYEEMASARGW</sequence>
<evidence type="ECO:0000313" key="1">
    <source>
        <dbReference type="EMBL" id="AZN40450.1"/>
    </source>
</evidence>
<dbReference type="KEGG" id="palb:EJC50_12890"/>
<organism evidence="1 2">
    <name type="scientific">Paenibacillus albus</name>
    <dbReference type="NCBI Taxonomy" id="2495582"/>
    <lineage>
        <taxon>Bacteria</taxon>
        <taxon>Bacillati</taxon>
        <taxon>Bacillota</taxon>
        <taxon>Bacilli</taxon>
        <taxon>Bacillales</taxon>
        <taxon>Paenibacillaceae</taxon>
        <taxon>Paenibacillus</taxon>
    </lineage>
</organism>
<dbReference type="Proteomes" id="UP000272528">
    <property type="component" value="Chromosome"/>
</dbReference>
<gene>
    <name evidence="1" type="ORF">EJC50_12890</name>
</gene>
<keyword evidence="2" id="KW-1185">Reference proteome</keyword>